<dbReference type="PRINTS" id="PR00086">
    <property type="entry name" value="LLDHDRGNASE"/>
</dbReference>
<dbReference type="CDD" id="cd05292">
    <property type="entry name" value="LDH_2"/>
    <property type="match status" value="1"/>
</dbReference>
<dbReference type="Pfam" id="PF02866">
    <property type="entry name" value="Ldh_1_C"/>
    <property type="match status" value="1"/>
</dbReference>
<comment type="caution">
    <text evidence="9">The sequence shown here is derived from an EMBL/GenBank/DDBJ whole genome shotgun (WGS) entry which is preliminary data.</text>
</comment>
<dbReference type="Gene3D" id="3.90.110.10">
    <property type="entry name" value="Lactate dehydrogenase/glycoside hydrolase, family 4, C-terminal"/>
    <property type="match status" value="1"/>
</dbReference>
<evidence type="ECO:0000256" key="1">
    <source>
        <dbReference type="ARBA" id="ARBA00004843"/>
    </source>
</evidence>
<organism evidence="9">
    <name type="scientific">mine drainage metagenome</name>
    <dbReference type="NCBI Taxonomy" id="410659"/>
    <lineage>
        <taxon>unclassified sequences</taxon>
        <taxon>metagenomes</taxon>
        <taxon>ecological metagenomes</taxon>
    </lineage>
</organism>
<dbReference type="PANTHER" id="PTHR43128">
    <property type="entry name" value="L-2-HYDROXYCARBOXYLATE DEHYDROGENASE (NAD(P)(+))"/>
    <property type="match status" value="1"/>
</dbReference>
<dbReference type="AlphaFoldDB" id="A0A1J5S033"/>
<evidence type="ECO:0000259" key="8">
    <source>
        <dbReference type="Pfam" id="PF02866"/>
    </source>
</evidence>
<protein>
    <recommendedName>
        <fullName evidence="3">L-lactate dehydrogenase</fullName>
        <ecNumber evidence="3">1.1.1.27</ecNumber>
    </recommendedName>
</protein>
<dbReference type="PIRSF" id="PIRSF000102">
    <property type="entry name" value="Lac_mal_DH"/>
    <property type="match status" value="1"/>
</dbReference>
<evidence type="ECO:0000259" key="7">
    <source>
        <dbReference type="Pfam" id="PF00056"/>
    </source>
</evidence>
<dbReference type="SUPFAM" id="SSF51735">
    <property type="entry name" value="NAD(P)-binding Rossmann-fold domains"/>
    <property type="match status" value="1"/>
</dbReference>
<dbReference type="InterPro" id="IPR001557">
    <property type="entry name" value="L-lactate/malate_DH"/>
</dbReference>
<dbReference type="InterPro" id="IPR001236">
    <property type="entry name" value="Lactate/malate_DH_N"/>
</dbReference>
<dbReference type="GO" id="GO:0004459">
    <property type="term" value="F:L-lactate dehydrogenase (NAD+) activity"/>
    <property type="evidence" value="ECO:0007669"/>
    <property type="project" value="UniProtKB-EC"/>
</dbReference>
<reference evidence="9" key="1">
    <citation type="submission" date="2016-10" db="EMBL/GenBank/DDBJ databases">
        <title>Sequence of Gallionella enrichment culture.</title>
        <authorList>
            <person name="Poehlein A."/>
            <person name="Muehling M."/>
            <person name="Daniel R."/>
        </authorList>
    </citation>
    <scope>NUCLEOTIDE SEQUENCE</scope>
</reference>
<feature type="domain" description="Lactate/malate dehydrogenase N-terminal" evidence="7">
    <location>
        <begin position="1"/>
        <end position="139"/>
    </location>
</feature>
<evidence type="ECO:0000256" key="6">
    <source>
        <dbReference type="ARBA" id="ARBA00049258"/>
    </source>
</evidence>
<keyword evidence="4 9" id="KW-0560">Oxidoreductase</keyword>
<accession>A0A1J5S033</accession>
<dbReference type="Gene3D" id="3.40.50.720">
    <property type="entry name" value="NAD(P)-binding Rossmann-like Domain"/>
    <property type="match status" value="1"/>
</dbReference>
<gene>
    <name evidence="9" type="primary">ldh_2</name>
    <name evidence="9" type="ORF">GALL_229210</name>
</gene>
<dbReference type="Pfam" id="PF00056">
    <property type="entry name" value="Ldh_1_N"/>
    <property type="match status" value="1"/>
</dbReference>
<dbReference type="EMBL" id="MLJW01000173">
    <property type="protein sequence ID" value="OIQ95115.1"/>
    <property type="molecule type" value="Genomic_DNA"/>
</dbReference>
<name>A0A1J5S033_9ZZZZ</name>
<dbReference type="InterPro" id="IPR022383">
    <property type="entry name" value="Lactate/malate_DH_C"/>
</dbReference>
<dbReference type="UniPathway" id="UPA00554">
    <property type="reaction ID" value="UER00611"/>
</dbReference>
<keyword evidence="5" id="KW-0520">NAD</keyword>
<comment type="pathway">
    <text evidence="1">Fermentation; pyruvate fermentation to lactate; (S)-lactate from pyruvate: step 1/1.</text>
</comment>
<sequence>MKVGIVGAGMVGSAAAYAMVLRGAASEVVLVDHNPALAAAQAQDILHATPFSHPVHVRAGQAADLAGAGVVVLAAGVAQKPGETRLQLLDRNAEVFAGIIPPVLAAAPEAILLVATNPVDVMTGIAARISGLPAGRVLGSGTILDTARFRSLLGEHLGVSAKSVHAFVLGEHGESEVLWWSGATAGSLSVLEGAAQWGRPLDADARQRIDTNVRRAADHIIAGKGATWYGIGGGLARIVQAINTDESALLTVSAPTAWVEGVPGVSLSLPRIVGRQGCGRILLPDLDQDERQALRRSAEILKEAADGVRLP</sequence>
<evidence type="ECO:0000256" key="5">
    <source>
        <dbReference type="ARBA" id="ARBA00023027"/>
    </source>
</evidence>
<evidence type="ECO:0000256" key="4">
    <source>
        <dbReference type="ARBA" id="ARBA00023002"/>
    </source>
</evidence>
<proteinExistence type="inferred from homology"/>
<dbReference type="PANTHER" id="PTHR43128:SF16">
    <property type="entry name" value="L-LACTATE DEHYDROGENASE"/>
    <property type="match status" value="1"/>
</dbReference>
<dbReference type="NCBIfam" id="TIGR01771">
    <property type="entry name" value="L-LDH-NAD"/>
    <property type="match status" value="1"/>
</dbReference>
<dbReference type="EC" id="1.1.1.27" evidence="3"/>
<feature type="domain" description="Lactate/malate dehydrogenase C-terminal" evidence="8">
    <location>
        <begin position="142"/>
        <end position="305"/>
    </location>
</feature>
<dbReference type="InterPro" id="IPR015955">
    <property type="entry name" value="Lactate_DH/Glyco_Ohase_4_C"/>
</dbReference>
<comment type="catalytic activity">
    <reaction evidence="6">
        <text>(S)-lactate + NAD(+) = pyruvate + NADH + H(+)</text>
        <dbReference type="Rhea" id="RHEA:23444"/>
        <dbReference type="ChEBI" id="CHEBI:15361"/>
        <dbReference type="ChEBI" id="CHEBI:15378"/>
        <dbReference type="ChEBI" id="CHEBI:16651"/>
        <dbReference type="ChEBI" id="CHEBI:57540"/>
        <dbReference type="ChEBI" id="CHEBI:57945"/>
        <dbReference type="EC" id="1.1.1.27"/>
    </reaction>
</comment>
<dbReference type="HAMAP" id="MF_00488">
    <property type="entry name" value="Lactate_dehydrog"/>
    <property type="match status" value="1"/>
</dbReference>
<dbReference type="SUPFAM" id="SSF56327">
    <property type="entry name" value="LDH C-terminal domain-like"/>
    <property type="match status" value="1"/>
</dbReference>
<comment type="similarity">
    <text evidence="2">Belongs to the LDH/MDH superfamily. LDH family.</text>
</comment>
<evidence type="ECO:0000256" key="3">
    <source>
        <dbReference type="ARBA" id="ARBA00012967"/>
    </source>
</evidence>
<dbReference type="GO" id="GO:0006089">
    <property type="term" value="P:lactate metabolic process"/>
    <property type="evidence" value="ECO:0007669"/>
    <property type="project" value="TreeGrafter"/>
</dbReference>
<evidence type="ECO:0000313" key="9">
    <source>
        <dbReference type="EMBL" id="OIQ95115.1"/>
    </source>
</evidence>
<evidence type="ECO:0000256" key="2">
    <source>
        <dbReference type="ARBA" id="ARBA00006054"/>
    </source>
</evidence>
<dbReference type="InterPro" id="IPR011304">
    <property type="entry name" value="L-lactate_DH"/>
</dbReference>
<dbReference type="GO" id="GO:0005737">
    <property type="term" value="C:cytoplasm"/>
    <property type="evidence" value="ECO:0007669"/>
    <property type="project" value="InterPro"/>
</dbReference>
<dbReference type="InterPro" id="IPR036291">
    <property type="entry name" value="NAD(P)-bd_dom_sf"/>
</dbReference>